<dbReference type="EMBL" id="NBCO01000006">
    <property type="protein sequence ID" value="ORC91172.1"/>
    <property type="molecule type" value="Genomic_DNA"/>
</dbReference>
<dbReference type="AlphaFoldDB" id="A0A1X0P2N1"/>
<reference evidence="7 8" key="1">
    <citation type="submission" date="2017-03" db="EMBL/GenBank/DDBJ databases">
        <title>An alternative strategy for trypanosome survival in the mammalian bloodstream revealed through genome and transcriptome analysis of the ubiquitous bovine parasite Trypanosoma (Megatrypanum) theileri.</title>
        <authorList>
            <person name="Kelly S."/>
            <person name="Ivens A."/>
            <person name="Mott A."/>
            <person name="O'Neill E."/>
            <person name="Emms D."/>
            <person name="Macleod O."/>
            <person name="Voorheis P."/>
            <person name="Matthews J."/>
            <person name="Matthews K."/>
            <person name="Carrington M."/>
        </authorList>
    </citation>
    <scope>NUCLEOTIDE SEQUENCE [LARGE SCALE GENOMIC DNA]</scope>
    <source>
        <strain evidence="7">Edinburgh</strain>
    </source>
</reference>
<evidence type="ECO:0000256" key="6">
    <source>
        <dbReference type="ARBA" id="ARBA00034687"/>
    </source>
</evidence>
<proteinExistence type="inferred from homology"/>
<dbReference type="RefSeq" id="XP_028885238.1">
    <property type="nucleotide sequence ID" value="XM_029023214.1"/>
</dbReference>
<organism evidence="7 8">
    <name type="scientific">Trypanosoma theileri</name>
    <dbReference type="NCBI Taxonomy" id="67003"/>
    <lineage>
        <taxon>Eukaryota</taxon>
        <taxon>Discoba</taxon>
        <taxon>Euglenozoa</taxon>
        <taxon>Kinetoplastea</taxon>
        <taxon>Metakinetoplastina</taxon>
        <taxon>Trypanosomatida</taxon>
        <taxon>Trypanosomatidae</taxon>
        <taxon>Trypanosoma</taxon>
    </lineage>
</organism>
<keyword evidence="5" id="KW-0206">Cytoskeleton</keyword>
<dbReference type="InterPro" id="IPR011004">
    <property type="entry name" value="Trimer_LpxA-like_sf"/>
</dbReference>
<accession>A0A1X0P2N1</accession>
<dbReference type="GeneID" id="39982994"/>
<dbReference type="PANTHER" id="PTHR13072:SF0">
    <property type="entry name" value="DYNACTIN SUBUNIT 6"/>
    <property type="match status" value="1"/>
</dbReference>
<evidence type="ECO:0000256" key="2">
    <source>
        <dbReference type="ARBA" id="ARBA00007719"/>
    </source>
</evidence>
<evidence type="ECO:0000313" key="8">
    <source>
        <dbReference type="Proteomes" id="UP000192257"/>
    </source>
</evidence>
<comment type="caution">
    <text evidence="7">The sequence shown here is derived from an EMBL/GenBank/DDBJ whole genome shotgun (WGS) entry which is preliminary data.</text>
</comment>
<evidence type="ECO:0000313" key="7">
    <source>
        <dbReference type="EMBL" id="ORC91172.1"/>
    </source>
</evidence>
<dbReference type="GO" id="GO:0070840">
    <property type="term" value="F:dynein complex binding"/>
    <property type="evidence" value="ECO:0007669"/>
    <property type="project" value="TreeGrafter"/>
</dbReference>
<dbReference type="SUPFAM" id="SSF51161">
    <property type="entry name" value="Trimeric LpxA-like enzymes"/>
    <property type="match status" value="1"/>
</dbReference>
<dbReference type="GO" id="GO:0007052">
    <property type="term" value="P:mitotic spindle organization"/>
    <property type="evidence" value="ECO:0007669"/>
    <property type="project" value="TreeGrafter"/>
</dbReference>
<protein>
    <recommendedName>
        <fullName evidence="3">Dynactin subunit 6</fullName>
    </recommendedName>
</protein>
<evidence type="ECO:0000256" key="3">
    <source>
        <dbReference type="ARBA" id="ARBA00016573"/>
    </source>
</evidence>
<dbReference type="VEuPathDB" id="TriTrypDB:TM35_000061770"/>
<evidence type="ECO:0000256" key="1">
    <source>
        <dbReference type="ARBA" id="ARBA00004245"/>
    </source>
</evidence>
<dbReference type="Proteomes" id="UP000192257">
    <property type="component" value="Unassembled WGS sequence"/>
</dbReference>
<name>A0A1X0P2N1_9TRYP</name>
<dbReference type="Gene3D" id="2.160.10.10">
    <property type="entry name" value="Hexapeptide repeat proteins"/>
    <property type="match status" value="1"/>
</dbReference>
<comment type="function">
    <text evidence="6">Part of the dynactin complex that activates the molecular motor dynein for ultra-processive transport along microtubules.</text>
</comment>
<keyword evidence="8" id="KW-1185">Reference proteome</keyword>
<dbReference type="OrthoDB" id="2355at2759"/>
<dbReference type="InterPro" id="IPR027777">
    <property type="entry name" value="DCTN6"/>
</dbReference>
<gene>
    <name evidence="7" type="ORF">TM35_000061770</name>
</gene>
<evidence type="ECO:0000256" key="4">
    <source>
        <dbReference type="ARBA" id="ARBA00022490"/>
    </source>
</evidence>
<dbReference type="PANTHER" id="PTHR13072">
    <property type="entry name" value="DYNACTIN 6"/>
    <property type="match status" value="1"/>
</dbReference>
<dbReference type="STRING" id="67003.A0A1X0P2N1"/>
<keyword evidence="4" id="KW-0963">Cytoplasm</keyword>
<evidence type="ECO:0000256" key="5">
    <source>
        <dbReference type="ARBA" id="ARBA00023212"/>
    </source>
</evidence>
<sequence length="226" mass="25159">MNETQQQECISPFAVVRGSHPVKFSIGCVVHPFAVIVAQRGPINFGAYCIIEEHACIINSSGNYDEGEELVQEGTPPQLMSIGSYNHFKAFSHVANISCIGQGNCFEPHCHIEGSREAVVNSSASNCIGDYSVIGAFVHINMQDCSSHRKYEGTTVPCDFLAIPSRMVLLSSRPTEKYCDCCSHCCKTDCFFSHSWELPRGELFDEEVEEEILRKKCSYLCEVVER</sequence>
<comment type="similarity">
    <text evidence="2">Belongs to the dynactin subunits 5/6 family. Dynactin subunit 6 subfamily.</text>
</comment>
<dbReference type="GO" id="GO:0005869">
    <property type="term" value="C:dynactin complex"/>
    <property type="evidence" value="ECO:0007669"/>
    <property type="project" value="InterPro"/>
</dbReference>
<comment type="subcellular location">
    <subcellularLocation>
        <location evidence="1">Cytoplasm</location>
        <location evidence="1">Cytoskeleton</location>
    </subcellularLocation>
</comment>